<dbReference type="SUPFAM" id="SSF54427">
    <property type="entry name" value="NTF2-like"/>
    <property type="match status" value="1"/>
</dbReference>
<dbReference type="InterPro" id="IPR027843">
    <property type="entry name" value="DUF4440"/>
</dbReference>
<gene>
    <name evidence="2" type="ORF">SAMN05192573_11264</name>
</gene>
<dbReference type="STRING" id="551996.SAMN05192573_11264"/>
<dbReference type="Proteomes" id="UP000199705">
    <property type="component" value="Unassembled WGS sequence"/>
</dbReference>
<sequence length="149" mass="17312">MNQKIVYLYYMKIILLGFVFMLAATCCFAQNRQAILKVMHTQEEAWNRGDIEAFMQTYWKSDSLVFVGKTAPAYGWQTTLDHYKQTYPDKAAMGQLSFKIIQLKVLDATNAFVLGGWKLTREKDTPGGYFTLWFRKIKGEWKIVCDHTS</sequence>
<dbReference type="Gene3D" id="3.10.450.50">
    <property type="match status" value="1"/>
</dbReference>
<dbReference type="EMBL" id="FNCG01000012">
    <property type="protein sequence ID" value="SDH73883.1"/>
    <property type="molecule type" value="Genomic_DNA"/>
</dbReference>
<organism evidence="2 3">
    <name type="scientific">Mucilaginibacter gossypii</name>
    <dbReference type="NCBI Taxonomy" id="551996"/>
    <lineage>
        <taxon>Bacteria</taxon>
        <taxon>Pseudomonadati</taxon>
        <taxon>Bacteroidota</taxon>
        <taxon>Sphingobacteriia</taxon>
        <taxon>Sphingobacteriales</taxon>
        <taxon>Sphingobacteriaceae</taxon>
        <taxon>Mucilaginibacter</taxon>
    </lineage>
</organism>
<dbReference type="AlphaFoldDB" id="A0A1G8EVF8"/>
<accession>A0A1G8EVF8</accession>
<protein>
    <submittedName>
        <fullName evidence="2">SnoaL-like domain-containing protein</fullName>
    </submittedName>
</protein>
<reference evidence="3" key="1">
    <citation type="submission" date="2016-10" db="EMBL/GenBank/DDBJ databases">
        <authorList>
            <person name="Varghese N."/>
            <person name="Submissions S."/>
        </authorList>
    </citation>
    <scope>NUCLEOTIDE SEQUENCE [LARGE SCALE GENOMIC DNA]</scope>
    <source>
        <strain evidence="3">Gh-67</strain>
    </source>
</reference>
<keyword evidence="3" id="KW-1185">Reference proteome</keyword>
<evidence type="ECO:0000313" key="3">
    <source>
        <dbReference type="Proteomes" id="UP000199705"/>
    </source>
</evidence>
<dbReference type="InterPro" id="IPR032710">
    <property type="entry name" value="NTF2-like_dom_sf"/>
</dbReference>
<dbReference type="Pfam" id="PF14534">
    <property type="entry name" value="DUF4440"/>
    <property type="match status" value="1"/>
</dbReference>
<proteinExistence type="predicted"/>
<evidence type="ECO:0000313" key="2">
    <source>
        <dbReference type="EMBL" id="SDH73883.1"/>
    </source>
</evidence>
<feature type="domain" description="DUF4440" evidence="1">
    <location>
        <begin position="35"/>
        <end position="143"/>
    </location>
</feature>
<evidence type="ECO:0000259" key="1">
    <source>
        <dbReference type="Pfam" id="PF14534"/>
    </source>
</evidence>
<name>A0A1G8EVF8_9SPHI</name>